<comment type="caution">
    <text evidence="1">The sequence shown here is derived from an EMBL/GenBank/DDBJ whole genome shotgun (WGS) entry which is preliminary data.</text>
</comment>
<accession>A0A495IJV9</accession>
<evidence type="ECO:0000313" key="2">
    <source>
        <dbReference type="Proteomes" id="UP000280008"/>
    </source>
</evidence>
<protein>
    <submittedName>
        <fullName evidence="1">Uncharacterized protein</fullName>
    </submittedName>
</protein>
<dbReference type="EMBL" id="RBKS01000001">
    <property type="protein sequence ID" value="RKR76079.1"/>
    <property type="molecule type" value="Genomic_DNA"/>
</dbReference>
<evidence type="ECO:0000313" key="1">
    <source>
        <dbReference type="EMBL" id="RKR76079.1"/>
    </source>
</evidence>
<gene>
    <name evidence="1" type="ORF">C8E83_3243</name>
</gene>
<keyword evidence="2" id="KW-1185">Reference proteome</keyword>
<proteinExistence type="predicted"/>
<dbReference type="Proteomes" id="UP000280008">
    <property type="component" value="Unassembled WGS sequence"/>
</dbReference>
<name>A0A495IJV9_9MICO</name>
<organism evidence="1 2">
    <name type="scientific">Frondihabitans australicus</name>
    <dbReference type="NCBI Taxonomy" id="386892"/>
    <lineage>
        <taxon>Bacteria</taxon>
        <taxon>Bacillati</taxon>
        <taxon>Actinomycetota</taxon>
        <taxon>Actinomycetes</taxon>
        <taxon>Micrococcales</taxon>
        <taxon>Microbacteriaceae</taxon>
        <taxon>Frondihabitans</taxon>
    </lineage>
</organism>
<sequence>MDIALWCLIGAIALVGFVFVCMAFSAMNKSGPNDY</sequence>
<reference evidence="1 2" key="1">
    <citation type="submission" date="2018-10" db="EMBL/GenBank/DDBJ databases">
        <title>Sequencing the genomes of 1000 actinobacteria strains.</title>
        <authorList>
            <person name="Klenk H.-P."/>
        </authorList>
    </citation>
    <scope>NUCLEOTIDE SEQUENCE [LARGE SCALE GENOMIC DNA]</scope>
    <source>
        <strain evidence="1 2">DSM 17894</strain>
    </source>
</reference>
<dbReference type="AlphaFoldDB" id="A0A495IJV9"/>